<dbReference type="EMBL" id="SJPL01000001">
    <property type="protein sequence ID" value="TWT71412.1"/>
    <property type="molecule type" value="Genomic_DNA"/>
</dbReference>
<dbReference type="PANTHER" id="PTHR42693">
    <property type="entry name" value="ARYLSULFATASE FAMILY MEMBER"/>
    <property type="match status" value="1"/>
</dbReference>
<dbReference type="Pfam" id="PF00884">
    <property type="entry name" value="Sulfatase"/>
    <property type="match status" value="1"/>
</dbReference>
<keyword evidence="3 7" id="KW-0378">Hydrolase</keyword>
<evidence type="ECO:0000313" key="8">
    <source>
        <dbReference type="Proteomes" id="UP000317238"/>
    </source>
</evidence>
<dbReference type="InterPro" id="IPR017850">
    <property type="entry name" value="Alkaline_phosphatase_core_sf"/>
</dbReference>
<dbReference type="AlphaFoldDB" id="A0A5C5YDN1"/>
<reference evidence="7 8" key="1">
    <citation type="submission" date="2019-02" db="EMBL/GenBank/DDBJ databases">
        <title>Deep-cultivation of Planctomycetes and their phenomic and genomic characterization uncovers novel biology.</title>
        <authorList>
            <person name="Wiegand S."/>
            <person name="Jogler M."/>
            <person name="Boedeker C."/>
            <person name="Pinto D."/>
            <person name="Vollmers J."/>
            <person name="Rivas-Marin E."/>
            <person name="Kohn T."/>
            <person name="Peeters S.H."/>
            <person name="Heuer A."/>
            <person name="Rast P."/>
            <person name="Oberbeckmann S."/>
            <person name="Bunk B."/>
            <person name="Jeske O."/>
            <person name="Meyerdierks A."/>
            <person name="Storesund J.E."/>
            <person name="Kallscheuer N."/>
            <person name="Luecker S."/>
            <person name="Lage O.M."/>
            <person name="Pohl T."/>
            <person name="Merkel B.J."/>
            <person name="Hornburger P."/>
            <person name="Mueller R.-W."/>
            <person name="Bruemmer F."/>
            <person name="Labrenz M."/>
            <person name="Spormann A.M."/>
            <person name="Op Den Camp H."/>
            <person name="Overmann J."/>
            <person name="Amann R."/>
            <person name="Jetten M.S.M."/>
            <person name="Mascher T."/>
            <person name="Medema M.H."/>
            <person name="Devos D.P."/>
            <person name="Kaster A.-K."/>
            <person name="Ovreas L."/>
            <person name="Rohde M."/>
            <person name="Galperin M.Y."/>
            <person name="Jogler C."/>
        </authorList>
    </citation>
    <scope>NUCLEOTIDE SEQUENCE [LARGE SCALE GENOMIC DNA]</scope>
    <source>
        <strain evidence="7 8">Pan14r</strain>
    </source>
</reference>
<evidence type="ECO:0000259" key="6">
    <source>
        <dbReference type="Pfam" id="PF00884"/>
    </source>
</evidence>
<comment type="caution">
    <text evidence="7">The sequence shown here is derived from an EMBL/GenBank/DDBJ whole genome shotgun (WGS) entry which is preliminary data.</text>
</comment>
<keyword evidence="8" id="KW-1185">Reference proteome</keyword>
<dbReference type="InterPro" id="IPR000917">
    <property type="entry name" value="Sulfatase_N"/>
</dbReference>
<feature type="region of interest" description="Disordered" evidence="5">
    <location>
        <begin position="446"/>
        <end position="472"/>
    </location>
</feature>
<keyword evidence="4" id="KW-0106">Calcium</keyword>
<gene>
    <name evidence="7" type="primary">atsA_77</name>
    <name evidence="7" type="ORF">Pan14r_37220</name>
</gene>
<dbReference type="EC" id="3.1.6.1" evidence="7"/>
<dbReference type="CDD" id="cd16151">
    <property type="entry name" value="sulfatase_like"/>
    <property type="match status" value="1"/>
</dbReference>
<dbReference type="InterPro" id="IPR024607">
    <property type="entry name" value="Sulfatase_CS"/>
</dbReference>
<dbReference type="Gene3D" id="3.40.720.10">
    <property type="entry name" value="Alkaline Phosphatase, subunit A"/>
    <property type="match status" value="1"/>
</dbReference>
<dbReference type="SUPFAM" id="SSF53649">
    <property type="entry name" value="Alkaline phosphatase-like"/>
    <property type="match status" value="1"/>
</dbReference>
<evidence type="ECO:0000256" key="3">
    <source>
        <dbReference type="ARBA" id="ARBA00022801"/>
    </source>
</evidence>
<evidence type="ECO:0000256" key="5">
    <source>
        <dbReference type="SAM" id="MobiDB-lite"/>
    </source>
</evidence>
<evidence type="ECO:0000313" key="7">
    <source>
        <dbReference type="EMBL" id="TWT71412.1"/>
    </source>
</evidence>
<organism evidence="7 8">
    <name type="scientific">Crateriforma conspicua</name>
    <dbReference type="NCBI Taxonomy" id="2527996"/>
    <lineage>
        <taxon>Bacteria</taxon>
        <taxon>Pseudomonadati</taxon>
        <taxon>Planctomycetota</taxon>
        <taxon>Planctomycetia</taxon>
        <taxon>Planctomycetales</taxon>
        <taxon>Planctomycetaceae</taxon>
        <taxon>Crateriforma</taxon>
    </lineage>
</organism>
<comment type="similarity">
    <text evidence="1">Belongs to the sulfatase family.</text>
</comment>
<evidence type="ECO:0000256" key="4">
    <source>
        <dbReference type="ARBA" id="ARBA00022837"/>
    </source>
</evidence>
<dbReference type="OrthoDB" id="9783154at2"/>
<proteinExistence type="inferred from homology"/>
<dbReference type="RefSeq" id="WP_146439756.1">
    <property type="nucleotide sequence ID" value="NZ_SJPL01000001.1"/>
</dbReference>
<keyword evidence="2" id="KW-0479">Metal-binding</keyword>
<protein>
    <submittedName>
        <fullName evidence="7">Arylsulfatase</fullName>
        <ecNumber evidence="7">3.1.6.1</ecNumber>
    </submittedName>
</protein>
<feature type="domain" description="Sulfatase N-terminal" evidence="6">
    <location>
        <begin position="32"/>
        <end position="352"/>
    </location>
</feature>
<dbReference type="PROSITE" id="PS00523">
    <property type="entry name" value="SULFATASE_1"/>
    <property type="match status" value="1"/>
</dbReference>
<dbReference type="InterPro" id="IPR050738">
    <property type="entry name" value="Sulfatase"/>
</dbReference>
<dbReference type="PANTHER" id="PTHR42693:SF53">
    <property type="entry name" value="ENDO-4-O-SULFATASE"/>
    <property type="match status" value="1"/>
</dbReference>
<accession>A0A5C5YDN1</accession>
<dbReference type="GO" id="GO:0046872">
    <property type="term" value="F:metal ion binding"/>
    <property type="evidence" value="ECO:0007669"/>
    <property type="project" value="UniProtKB-KW"/>
</dbReference>
<name>A0A5C5YDN1_9PLAN</name>
<sequence>MKVESRVYPKLRLAVVACVLFFPWQVGADDRPNVILIMADDVSWECFGCYGGEDYETPNINRLAAQGIRFEHCYSTPICTPSRVKIMTGKYGFRNYTHFGYLHPDERTFGHMMQDAGYQTAIAGKWQLNGLYNSLPGNQDSTRPMNAGFHESLLWQVTRGKGGDGGERFWDPPLEHNGSFITKDENAGKYGPDLLTDFVCDFVQRNRDKPFFVYYPMVLVHDPFVPTPDTVGDQAITHALNKAPKGAKARKANFVAMVQYMDKLIGRIADKVDSLGLGEETIILFTADNGTNTSIRSRWNGTEIQGGKAGMKDNGTHVPLVARWKGHTPKGSVLSDLVDFTDFYATLSDVAGRQMSADDPIDGRSFFPQLNGQPGNLREWVLCHYQCYWKKNPGQYARTAQYKLYRDGRYYQIPVDLDESNDLGSAISGEAANVRKELEHLLNQCPPVPPGALDKNTKVRPTYPKTPNLFAQ</sequence>
<evidence type="ECO:0000256" key="1">
    <source>
        <dbReference type="ARBA" id="ARBA00008779"/>
    </source>
</evidence>
<evidence type="ECO:0000256" key="2">
    <source>
        <dbReference type="ARBA" id="ARBA00022723"/>
    </source>
</evidence>
<dbReference type="Proteomes" id="UP000317238">
    <property type="component" value="Unassembled WGS sequence"/>
</dbReference>
<dbReference type="GO" id="GO:0004065">
    <property type="term" value="F:arylsulfatase activity"/>
    <property type="evidence" value="ECO:0007669"/>
    <property type="project" value="UniProtKB-EC"/>
</dbReference>